<name>A0AAI8W0K9_9PEZI</name>
<protein>
    <submittedName>
        <fullName evidence="2">Uu.00g021440.m01.CDS01</fullName>
    </submittedName>
</protein>
<dbReference type="Proteomes" id="UP001295740">
    <property type="component" value="Unassembled WGS sequence"/>
</dbReference>
<proteinExistence type="predicted"/>
<feature type="region of interest" description="Disordered" evidence="1">
    <location>
        <begin position="1"/>
        <end position="30"/>
    </location>
</feature>
<evidence type="ECO:0000313" key="2">
    <source>
        <dbReference type="EMBL" id="CAJ2514025.1"/>
    </source>
</evidence>
<sequence>MELHATPGPELRRGEKVKGPLGRDSESSIIGERDRWQFVPLAGANTSPGSSKRGGGTAAKDWPVILSQRGDNVTRATIFCRHRVREQGFGCISAYLITQNRGLLLTVRGMIKVEDVDAVSTV</sequence>
<reference evidence="2" key="1">
    <citation type="submission" date="2023-10" db="EMBL/GenBank/DDBJ databases">
        <authorList>
            <person name="Hackl T."/>
        </authorList>
    </citation>
    <scope>NUCLEOTIDE SEQUENCE</scope>
</reference>
<organism evidence="2 3">
    <name type="scientific">Anthostomella pinea</name>
    <dbReference type="NCBI Taxonomy" id="933095"/>
    <lineage>
        <taxon>Eukaryota</taxon>
        <taxon>Fungi</taxon>
        <taxon>Dikarya</taxon>
        <taxon>Ascomycota</taxon>
        <taxon>Pezizomycotina</taxon>
        <taxon>Sordariomycetes</taxon>
        <taxon>Xylariomycetidae</taxon>
        <taxon>Xylariales</taxon>
        <taxon>Xylariaceae</taxon>
        <taxon>Anthostomella</taxon>
    </lineage>
</organism>
<feature type="region of interest" description="Disordered" evidence="1">
    <location>
        <begin position="41"/>
        <end position="60"/>
    </location>
</feature>
<keyword evidence="3" id="KW-1185">Reference proteome</keyword>
<comment type="caution">
    <text evidence="2">The sequence shown here is derived from an EMBL/GenBank/DDBJ whole genome shotgun (WGS) entry which is preliminary data.</text>
</comment>
<feature type="compositionally biased region" description="Basic and acidic residues" evidence="1">
    <location>
        <begin position="10"/>
        <end position="30"/>
    </location>
</feature>
<evidence type="ECO:0000313" key="3">
    <source>
        <dbReference type="Proteomes" id="UP001295740"/>
    </source>
</evidence>
<accession>A0AAI8W0K9</accession>
<gene>
    <name evidence="2" type="ORF">KHLLAP_LOCUS14493</name>
</gene>
<dbReference type="AlphaFoldDB" id="A0AAI8W0K9"/>
<dbReference type="EMBL" id="CAUWAG010000020">
    <property type="protein sequence ID" value="CAJ2514025.1"/>
    <property type="molecule type" value="Genomic_DNA"/>
</dbReference>
<evidence type="ECO:0000256" key="1">
    <source>
        <dbReference type="SAM" id="MobiDB-lite"/>
    </source>
</evidence>